<evidence type="ECO:0000313" key="2">
    <source>
        <dbReference type="Proteomes" id="UP001177260"/>
    </source>
</evidence>
<dbReference type="EMBL" id="JAOPJF010000072">
    <property type="protein sequence ID" value="KAK1140979.1"/>
    <property type="molecule type" value="Genomic_DNA"/>
</dbReference>
<protein>
    <submittedName>
        <fullName evidence="1">Uncharacterized protein</fullName>
    </submittedName>
</protein>
<keyword evidence="2" id="KW-1185">Reference proteome</keyword>
<dbReference type="Proteomes" id="UP001177260">
    <property type="component" value="Unassembled WGS sequence"/>
</dbReference>
<organism evidence="1 2">
    <name type="scientific">Aspergillus melleus</name>
    <dbReference type="NCBI Taxonomy" id="138277"/>
    <lineage>
        <taxon>Eukaryota</taxon>
        <taxon>Fungi</taxon>
        <taxon>Dikarya</taxon>
        <taxon>Ascomycota</taxon>
        <taxon>Pezizomycotina</taxon>
        <taxon>Eurotiomycetes</taxon>
        <taxon>Eurotiomycetidae</taxon>
        <taxon>Eurotiales</taxon>
        <taxon>Aspergillaceae</taxon>
        <taxon>Aspergillus</taxon>
        <taxon>Aspergillus subgen. Circumdati</taxon>
    </lineage>
</organism>
<accession>A0ACC3ATP5</accession>
<gene>
    <name evidence="1" type="ORF">N8T08_009725</name>
</gene>
<proteinExistence type="predicted"/>
<evidence type="ECO:0000313" key="1">
    <source>
        <dbReference type="EMBL" id="KAK1140979.1"/>
    </source>
</evidence>
<comment type="caution">
    <text evidence="1">The sequence shown here is derived from an EMBL/GenBank/DDBJ whole genome shotgun (WGS) entry which is preliminary data.</text>
</comment>
<reference evidence="1 2" key="1">
    <citation type="journal article" date="2023" name="ACS Omega">
        <title>Identification of the Neoaspergillic Acid Biosynthesis Gene Cluster by Establishing an In Vitro CRISPR-Ribonucleoprotein Genetic System in Aspergillus melleus.</title>
        <authorList>
            <person name="Yuan B."/>
            <person name="Grau M.F."/>
            <person name="Murata R.M."/>
            <person name="Torok T."/>
            <person name="Venkateswaran K."/>
            <person name="Stajich J.E."/>
            <person name="Wang C.C.C."/>
        </authorList>
    </citation>
    <scope>NUCLEOTIDE SEQUENCE [LARGE SCALE GENOMIC DNA]</scope>
    <source>
        <strain evidence="1 2">IMV 1140</strain>
    </source>
</reference>
<name>A0ACC3ATP5_9EURO</name>
<sequence>MPWTYRYCPASIQLPESSSIASCCLRCAKQLGTNPENECVRAHAFKACERCETLKEQCRPVPVFLQDRVEALRGIEDKEERIKACHELTVEAELFEWRCRKSEDEANRLLRSLNRNVFRLVQLKRMKMGLDPLGPEEEEMGPLEGGGRVV</sequence>